<comment type="subcellular location">
    <subcellularLocation>
        <location evidence="1">Membrane</location>
        <topology evidence="1">Multi-pass membrane protein</topology>
    </subcellularLocation>
</comment>
<gene>
    <name evidence="10" type="ORF">Dbus_chr2Rg1014</name>
</gene>
<sequence>MTTKKRNSTHVQTLQAIGGGLAGCITRFFAQPFDVLKIRFQLQVEPLRKGERWSKYVGFWHAVTTIFREEGLRGFWKGHTAGQVMSVTYAIVQFWSYEQFHAAATNYDYYENHRNRVIFICGGLAGCMGTIASQPFDVIRTRVVAADPHSRSGRLRPLSGVARVYRREGIRGVTGGLWLTLMQIFPLVGTNFLVYKFFNRLVVKAQEYWTEKPNPEGIINGAFLFMNGALAGMISKMLIYPADLIKKRLQLAPIHHDRQTFGKNPKCNTFSLCVRSLIRKEGIKGFYKGMLPTLYKSGVVTAFYFTIYDFYSRTVVTPVKRREQEEGRRL</sequence>
<keyword evidence="9" id="KW-1133">Transmembrane helix</keyword>
<dbReference type="Pfam" id="PF00153">
    <property type="entry name" value="Mito_carr"/>
    <property type="match status" value="3"/>
</dbReference>
<evidence type="ECO:0000256" key="3">
    <source>
        <dbReference type="ARBA" id="ARBA00022448"/>
    </source>
</evidence>
<dbReference type="InterPro" id="IPR002067">
    <property type="entry name" value="MCP"/>
</dbReference>
<evidence type="ECO:0000313" key="11">
    <source>
        <dbReference type="Proteomes" id="UP000494163"/>
    </source>
</evidence>
<dbReference type="PRINTS" id="PR00926">
    <property type="entry name" value="MITOCARRIER"/>
</dbReference>
<dbReference type="FunFam" id="1.50.40.10:FF:000202">
    <property type="entry name" value="AT11877p"/>
    <property type="match status" value="1"/>
</dbReference>
<dbReference type="GO" id="GO:0016020">
    <property type="term" value="C:membrane"/>
    <property type="evidence" value="ECO:0007669"/>
    <property type="project" value="UniProtKB-SubCell"/>
</dbReference>
<feature type="repeat" description="Solcar" evidence="7">
    <location>
        <begin position="113"/>
        <end position="201"/>
    </location>
</feature>
<comment type="similarity">
    <text evidence="2 8">Belongs to the mitochondrial carrier (TC 2.A.29) family.</text>
</comment>
<name>A0A0M4EGC3_DROBS</name>
<dbReference type="InterPro" id="IPR018108">
    <property type="entry name" value="MCP_transmembrane"/>
</dbReference>
<evidence type="ECO:0000256" key="5">
    <source>
        <dbReference type="ARBA" id="ARBA00022737"/>
    </source>
</evidence>
<evidence type="ECO:0000313" key="10">
    <source>
        <dbReference type="EMBL" id="ALC41435.1"/>
    </source>
</evidence>
<evidence type="ECO:0000256" key="7">
    <source>
        <dbReference type="PROSITE-ProRule" id="PRU00282"/>
    </source>
</evidence>
<feature type="transmembrane region" description="Helical" evidence="9">
    <location>
        <begin position="218"/>
        <end position="239"/>
    </location>
</feature>
<dbReference type="InterPro" id="IPR023395">
    <property type="entry name" value="MCP_dom_sf"/>
</dbReference>
<protein>
    <submittedName>
        <fullName evidence="10">Tpc2</fullName>
    </submittedName>
</protein>
<feature type="repeat" description="Solcar" evidence="7">
    <location>
        <begin position="10"/>
        <end position="103"/>
    </location>
</feature>
<dbReference type="SUPFAM" id="SSF103506">
    <property type="entry name" value="Mitochondrial carrier"/>
    <property type="match status" value="1"/>
</dbReference>
<evidence type="ECO:0000256" key="2">
    <source>
        <dbReference type="ARBA" id="ARBA00006375"/>
    </source>
</evidence>
<feature type="repeat" description="Solcar" evidence="7">
    <location>
        <begin position="219"/>
        <end position="314"/>
    </location>
</feature>
<dbReference type="PROSITE" id="PS51257">
    <property type="entry name" value="PROKAR_LIPOPROTEIN"/>
    <property type="match status" value="1"/>
</dbReference>
<dbReference type="Gene3D" id="1.50.40.10">
    <property type="entry name" value="Mitochondrial carrier domain"/>
    <property type="match status" value="1"/>
</dbReference>
<dbReference type="STRING" id="30019.A0A0M4EGC3"/>
<dbReference type="Proteomes" id="UP000494163">
    <property type="component" value="Chromosome 2R"/>
</dbReference>
<accession>A0A0M4EGC3</accession>
<keyword evidence="11" id="KW-1185">Reference proteome</keyword>
<organism evidence="10 11">
    <name type="scientific">Drosophila busckii</name>
    <name type="common">Fruit fly</name>
    <dbReference type="NCBI Taxonomy" id="30019"/>
    <lineage>
        <taxon>Eukaryota</taxon>
        <taxon>Metazoa</taxon>
        <taxon>Ecdysozoa</taxon>
        <taxon>Arthropoda</taxon>
        <taxon>Hexapoda</taxon>
        <taxon>Insecta</taxon>
        <taxon>Pterygota</taxon>
        <taxon>Neoptera</taxon>
        <taxon>Endopterygota</taxon>
        <taxon>Diptera</taxon>
        <taxon>Brachycera</taxon>
        <taxon>Muscomorpha</taxon>
        <taxon>Ephydroidea</taxon>
        <taxon>Drosophilidae</taxon>
        <taxon>Drosophila</taxon>
    </lineage>
</organism>
<dbReference type="OrthoDB" id="18574at2759"/>
<reference evidence="10 11" key="1">
    <citation type="submission" date="2015-08" db="EMBL/GenBank/DDBJ databases">
        <title>Ancestral chromatin configuration constrains chromatin evolution on differentiating sex chromosomes in Drosophila.</title>
        <authorList>
            <person name="Zhou Q."/>
            <person name="Bachtrog D."/>
        </authorList>
    </citation>
    <scope>NUCLEOTIDE SEQUENCE [LARGE SCALE GENOMIC DNA]</scope>
    <source>
        <tissue evidence="10">Whole larvae</tissue>
    </source>
</reference>
<dbReference type="AlphaFoldDB" id="A0A0M4EGC3"/>
<dbReference type="PANTHER" id="PTHR24089">
    <property type="entry name" value="SOLUTE CARRIER FAMILY 25"/>
    <property type="match status" value="1"/>
</dbReference>
<keyword evidence="3 8" id="KW-0813">Transport</keyword>
<evidence type="ECO:0000256" key="8">
    <source>
        <dbReference type="RuleBase" id="RU000488"/>
    </source>
</evidence>
<keyword evidence="5" id="KW-0677">Repeat</keyword>
<evidence type="ECO:0000256" key="4">
    <source>
        <dbReference type="ARBA" id="ARBA00022692"/>
    </source>
</evidence>
<dbReference type="PROSITE" id="PS50920">
    <property type="entry name" value="SOLCAR"/>
    <property type="match status" value="3"/>
</dbReference>
<evidence type="ECO:0000256" key="6">
    <source>
        <dbReference type="ARBA" id="ARBA00023136"/>
    </source>
</evidence>
<dbReference type="EMBL" id="CP012524">
    <property type="protein sequence ID" value="ALC41435.1"/>
    <property type="molecule type" value="Genomic_DNA"/>
</dbReference>
<feature type="transmembrane region" description="Helical" evidence="9">
    <location>
        <begin position="176"/>
        <end position="198"/>
    </location>
</feature>
<evidence type="ECO:0000256" key="9">
    <source>
        <dbReference type="SAM" id="Phobius"/>
    </source>
</evidence>
<keyword evidence="6 7" id="KW-0472">Membrane</keyword>
<dbReference type="GO" id="GO:0055085">
    <property type="term" value="P:transmembrane transport"/>
    <property type="evidence" value="ECO:0007669"/>
    <property type="project" value="InterPro"/>
</dbReference>
<proteinExistence type="inferred from homology"/>
<dbReference type="OMA" id="FQMQVEP"/>
<keyword evidence="4 7" id="KW-0812">Transmembrane</keyword>
<evidence type="ECO:0000256" key="1">
    <source>
        <dbReference type="ARBA" id="ARBA00004141"/>
    </source>
</evidence>